<dbReference type="RefSeq" id="WP_160181722.1">
    <property type="nucleotide sequence ID" value="NZ_CP047656.1"/>
</dbReference>
<keyword evidence="19" id="KW-1185">Reference proteome</keyword>
<evidence type="ECO:0000256" key="9">
    <source>
        <dbReference type="ARBA" id="ARBA00022967"/>
    </source>
</evidence>
<keyword evidence="9 16" id="KW-1278">Translocase</keyword>
<evidence type="ECO:0000256" key="1">
    <source>
        <dbReference type="ARBA" id="ARBA00001959"/>
    </source>
</evidence>
<organism evidence="18 19">
    <name type="scientific">Paraglaciecola mesophila</name>
    <dbReference type="NCBI Taxonomy" id="197222"/>
    <lineage>
        <taxon>Bacteria</taxon>
        <taxon>Pseudomonadati</taxon>
        <taxon>Pseudomonadota</taxon>
        <taxon>Gammaproteobacteria</taxon>
        <taxon>Alteromonadales</taxon>
        <taxon>Alteromonadaceae</taxon>
        <taxon>Paraglaciecola</taxon>
    </lineage>
</organism>
<evidence type="ECO:0000256" key="8">
    <source>
        <dbReference type="ARBA" id="ARBA00022692"/>
    </source>
</evidence>
<evidence type="ECO:0000256" key="13">
    <source>
        <dbReference type="ARBA" id="ARBA00023136"/>
    </source>
</evidence>
<dbReference type="InterPro" id="IPR023424">
    <property type="entry name" value="OadG"/>
</dbReference>
<dbReference type="GO" id="GO:0036376">
    <property type="term" value="P:sodium ion export across plasma membrane"/>
    <property type="evidence" value="ECO:0007669"/>
    <property type="project" value="InterPro"/>
</dbReference>
<name>A0A857JP67_9ALTE</name>
<evidence type="ECO:0000256" key="3">
    <source>
        <dbReference type="ARBA" id="ARBA00004162"/>
    </source>
</evidence>
<keyword evidence="11 16" id="KW-0915">Sodium</keyword>
<dbReference type="GO" id="GO:0005886">
    <property type="term" value="C:plasma membrane"/>
    <property type="evidence" value="ECO:0007669"/>
    <property type="project" value="UniProtKB-SubCell"/>
</dbReference>
<reference evidence="18 19" key="1">
    <citation type="submission" date="2019-12" db="EMBL/GenBank/DDBJ databases">
        <title>Genome sequencing and assembly of endphytes of Porphyra tenera.</title>
        <authorList>
            <person name="Park J.M."/>
            <person name="Shin R."/>
            <person name="Jo S.H."/>
        </authorList>
    </citation>
    <scope>NUCLEOTIDE SEQUENCE [LARGE SCALE GENOMIC DNA]</scope>
    <source>
        <strain evidence="18 19">GPM4</strain>
    </source>
</reference>
<gene>
    <name evidence="16" type="primary">oadG</name>
    <name evidence="18" type="ORF">FX988_03902</name>
</gene>
<comment type="function">
    <text evidence="2 16 17">Catalyzes the decarboxylation of oxaloacetate coupled to Na(+) translocation.</text>
</comment>
<evidence type="ECO:0000256" key="17">
    <source>
        <dbReference type="RuleBase" id="RU004278"/>
    </source>
</evidence>
<dbReference type="GO" id="GO:0015081">
    <property type="term" value="F:sodium ion transmembrane transporter activity"/>
    <property type="evidence" value="ECO:0007669"/>
    <property type="project" value="UniProtKB-UniRule"/>
</dbReference>
<evidence type="ECO:0000256" key="10">
    <source>
        <dbReference type="ARBA" id="ARBA00022989"/>
    </source>
</evidence>
<evidence type="ECO:0000256" key="6">
    <source>
        <dbReference type="ARBA" id="ARBA00022448"/>
    </source>
</evidence>
<keyword evidence="18" id="KW-0456">Lyase</keyword>
<keyword evidence="12 16" id="KW-0406">Ion transport</keyword>
<evidence type="ECO:0000313" key="18">
    <source>
        <dbReference type="EMBL" id="QHJ13633.1"/>
    </source>
</evidence>
<feature type="transmembrane region" description="Helical" evidence="16 17">
    <location>
        <begin position="12"/>
        <end position="40"/>
    </location>
</feature>
<evidence type="ECO:0000256" key="2">
    <source>
        <dbReference type="ARBA" id="ARBA00003002"/>
    </source>
</evidence>
<evidence type="ECO:0000256" key="5">
    <source>
        <dbReference type="ARBA" id="ARBA00011869"/>
    </source>
</evidence>
<evidence type="ECO:0000313" key="19">
    <source>
        <dbReference type="Proteomes" id="UP000464524"/>
    </source>
</evidence>
<comment type="similarity">
    <text evidence="4 16 17">Belongs to the OadG family.</text>
</comment>
<keyword evidence="14 16" id="KW-0739">Sodium transport</keyword>
<comment type="subcellular location">
    <subcellularLocation>
        <location evidence="3 16 17">Cell membrane</location>
        <topology evidence="3 16 17">Single-pass membrane protein</topology>
    </subcellularLocation>
</comment>
<dbReference type="GO" id="GO:0015451">
    <property type="term" value="F:decarboxylation-driven active transmembrane transporter activity"/>
    <property type="evidence" value="ECO:0007669"/>
    <property type="project" value="UniProtKB-EC"/>
</dbReference>
<accession>A0A857JP67</accession>
<dbReference type="Pfam" id="PF04277">
    <property type="entry name" value="OAD_gamma"/>
    <property type="match status" value="1"/>
</dbReference>
<dbReference type="EMBL" id="CP047656">
    <property type="protein sequence ID" value="QHJ13633.1"/>
    <property type="molecule type" value="Genomic_DNA"/>
</dbReference>
<sequence length="87" mass="9309">MQPDVMSLLLEAGMLLLVGMSVVFLFLTLLIGAVNFIAWVCAKFPETEITPAAQPSRRPPSAANQSGISAPVVAAITAAVDQYRRQH</sequence>
<dbReference type="KEGG" id="pmes:FX988_03902"/>
<dbReference type="InterPro" id="IPR005899">
    <property type="entry name" value="Na_pump_deCOase"/>
</dbReference>
<dbReference type="GO" id="GO:0008948">
    <property type="term" value="F:oxaloacetate decarboxylase activity"/>
    <property type="evidence" value="ECO:0007669"/>
    <property type="project" value="UniProtKB-UniRule"/>
</dbReference>
<dbReference type="OrthoDB" id="6215597at2"/>
<dbReference type="EC" id="7.2.4.2" evidence="16"/>
<evidence type="ECO:0000256" key="7">
    <source>
        <dbReference type="ARBA" id="ARBA00022475"/>
    </source>
</evidence>
<evidence type="ECO:0000256" key="4">
    <source>
        <dbReference type="ARBA" id="ARBA00005844"/>
    </source>
</evidence>
<keyword evidence="8 16" id="KW-0812">Transmembrane</keyword>
<evidence type="ECO:0000256" key="16">
    <source>
        <dbReference type="HAMAP-Rule" id="MF_00404"/>
    </source>
</evidence>
<dbReference type="HAMAP" id="MF_00404">
    <property type="entry name" value="OadG"/>
    <property type="match status" value="1"/>
</dbReference>
<keyword evidence="10 16" id="KW-1133">Transmembrane helix</keyword>
<evidence type="ECO:0000256" key="14">
    <source>
        <dbReference type="ARBA" id="ARBA00023201"/>
    </source>
</evidence>
<comment type="cofactor">
    <cofactor evidence="1 16 17">
        <name>Na(+)</name>
        <dbReference type="ChEBI" id="CHEBI:29101"/>
    </cofactor>
</comment>
<keyword evidence="13 16" id="KW-0472">Membrane</keyword>
<comment type="catalytic activity">
    <reaction evidence="15 16 17">
        <text>oxaloacetate + 2 Na(+)(in) + H(+) = pyruvate + 2 Na(+)(out) + CO2</text>
        <dbReference type="Rhea" id="RHEA:57724"/>
        <dbReference type="ChEBI" id="CHEBI:15361"/>
        <dbReference type="ChEBI" id="CHEBI:15378"/>
        <dbReference type="ChEBI" id="CHEBI:16452"/>
        <dbReference type="ChEBI" id="CHEBI:16526"/>
        <dbReference type="ChEBI" id="CHEBI:29101"/>
        <dbReference type="EC" id="7.2.4.2"/>
    </reaction>
</comment>
<keyword evidence="6 16" id="KW-0813">Transport</keyword>
<evidence type="ECO:0000256" key="15">
    <source>
        <dbReference type="ARBA" id="ARBA00048176"/>
    </source>
</evidence>
<dbReference type="NCBIfam" id="TIGR01195">
    <property type="entry name" value="oadG_fam"/>
    <property type="match status" value="1"/>
</dbReference>
<dbReference type="AlphaFoldDB" id="A0A857JP67"/>
<evidence type="ECO:0000256" key="12">
    <source>
        <dbReference type="ARBA" id="ARBA00023065"/>
    </source>
</evidence>
<comment type="subunit">
    <text evidence="5 16">Heterotrimer of an alpha, a beta and a gamma subunit.</text>
</comment>
<dbReference type="Proteomes" id="UP000464524">
    <property type="component" value="Chromosome"/>
</dbReference>
<keyword evidence="7 16" id="KW-1003">Cell membrane</keyword>
<evidence type="ECO:0000256" key="11">
    <source>
        <dbReference type="ARBA" id="ARBA00023053"/>
    </source>
</evidence>
<protein>
    <recommendedName>
        <fullName evidence="16">Probable oxaloacetate decarboxylase gamma chain</fullName>
        <ecNumber evidence="16">7.2.4.2</ecNumber>
    </recommendedName>
</protein>
<proteinExistence type="inferred from homology"/>